<name>A0A8X7SW79_9BASI</name>
<dbReference type="InterPro" id="IPR036291">
    <property type="entry name" value="NAD(P)-bd_dom_sf"/>
</dbReference>
<reference evidence="1" key="1">
    <citation type="submission" date="2016-04" db="EMBL/GenBank/DDBJ databases">
        <authorList>
            <person name="Nguyen H.D."/>
            <person name="Samba Siva P."/>
            <person name="Cullis J."/>
            <person name="Levesque C.A."/>
            <person name="Hambleton S."/>
        </authorList>
    </citation>
    <scope>NUCLEOTIDE SEQUENCE</scope>
    <source>
        <strain evidence="1">DAOMC 236426</strain>
    </source>
</reference>
<reference evidence="1" key="2">
    <citation type="journal article" date="2019" name="IMA Fungus">
        <title>Genome sequencing and comparison of five Tilletia species to identify candidate genes for the detection of regulated species infecting wheat.</title>
        <authorList>
            <person name="Nguyen H.D.T."/>
            <person name="Sultana T."/>
            <person name="Kesanakurti P."/>
            <person name="Hambleton S."/>
        </authorList>
    </citation>
    <scope>NUCLEOTIDE SEQUENCE</scope>
    <source>
        <strain evidence="1">DAOMC 236426</strain>
    </source>
</reference>
<accession>A0A8X7SW79</accession>
<gene>
    <name evidence="1" type="ORF">A4X06_0g5080</name>
</gene>
<dbReference type="SUPFAM" id="SSF51735">
    <property type="entry name" value="NAD(P)-binding Rossmann-fold domains"/>
    <property type="match status" value="1"/>
</dbReference>
<protein>
    <submittedName>
        <fullName evidence="1">Uncharacterized protein</fullName>
    </submittedName>
</protein>
<dbReference type="AlphaFoldDB" id="A0A8X7SW79"/>
<evidence type="ECO:0000313" key="2">
    <source>
        <dbReference type="Proteomes" id="UP000077684"/>
    </source>
</evidence>
<dbReference type="EMBL" id="LWDE02000593">
    <property type="protein sequence ID" value="KAE8246277.1"/>
    <property type="molecule type" value="Genomic_DNA"/>
</dbReference>
<sequence length="157" mass="16745">MPLGKQVNYSISQAAVLGLNRAIVFDALTNGDAFHGGGLRALLIAPFFVRTSLIIELVAAGKLDHVKTFATPDDVSAAILHATASDVSGFQGEGGGENGVRVVPGARYQRPRLAVGKDEGRRACPVSLHFFAYDIHVSIKSRSFTDAIGEHQTCHQF</sequence>
<organism evidence="1 2">
    <name type="scientific">Tilletia controversa</name>
    <name type="common">dwarf bunt fungus</name>
    <dbReference type="NCBI Taxonomy" id="13291"/>
    <lineage>
        <taxon>Eukaryota</taxon>
        <taxon>Fungi</taxon>
        <taxon>Dikarya</taxon>
        <taxon>Basidiomycota</taxon>
        <taxon>Ustilaginomycotina</taxon>
        <taxon>Exobasidiomycetes</taxon>
        <taxon>Tilletiales</taxon>
        <taxon>Tilletiaceae</taxon>
        <taxon>Tilletia</taxon>
    </lineage>
</organism>
<proteinExistence type="predicted"/>
<comment type="caution">
    <text evidence="1">The sequence shown here is derived from an EMBL/GenBank/DDBJ whole genome shotgun (WGS) entry which is preliminary data.</text>
</comment>
<evidence type="ECO:0000313" key="1">
    <source>
        <dbReference type="EMBL" id="KAE8246277.1"/>
    </source>
</evidence>
<dbReference type="Proteomes" id="UP000077684">
    <property type="component" value="Unassembled WGS sequence"/>
</dbReference>
<keyword evidence="2" id="KW-1185">Reference proteome</keyword>